<dbReference type="PANTHER" id="PTHR13274:SF2">
    <property type="entry name" value="SMALL RIBOSOMAL SUBUNIT PROTEIN MS25"/>
    <property type="match status" value="1"/>
</dbReference>
<feature type="region of interest" description="Disordered" evidence="5">
    <location>
        <begin position="147"/>
        <end position="169"/>
    </location>
</feature>
<dbReference type="InParanoid" id="F0X7Y2"/>
<dbReference type="HOGENOM" id="CLU_094283_0_0_1"/>
<dbReference type="InterPro" id="IPR040049">
    <property type="entry name" value="Ribosomal_mS25/mL61"/>
</dbReference>
<comment type="subcellular location">
    <subcellularLocation>
        <location evidence="1">Mitochondrion</location>
    </subcellularLocation>
</comment>
<dbReference type="InterPro" id="IPR007741">
    <property type="entry name" value="Ribosomal_mL43/mS25/NADH_DH"/>
</dbReference>
<evidence type="ECO:0000259" key="6">
    <source>
        <dbReference type="SMART" id="SM00916"/>
    </source>
</evidence>
<feature type="region of interest" description="Disordered" evidence="5">
    <location>
        <begin position="98"/>
        <end position="123"/>
    </location>
</feature>
<feature type="compositionally biased region" description="Basic and acidic residues" evidence="5">
    <location>
        <begin position="159"/>
        <end position="169"/>
    </location>
</feature>
<dbReference type="Pfam" id="PF05047">
    <property type="entry name" value="L51_S25_CI-B8"/>
    <property type="match status" value="1"/>
</dbReference>
<dbReference type="Proteomes" id="UP000007796">
    <property type="component" value="Unassembled WGS sequence"/>
</dbReference>
<protein>
    <submittedName>
        <fullName evidence="7">50S ribosomal protein mrp49</fullName>
    </submittedName>
</protein>
<dbReference type="GeneID" id="25980066"/>
<sequence length="206" mass="22932">MVGVARRMNKLKALLNIRHGPGAALLPSEVSRIHLEFAQRWNDGQYGPRKFWQTCLPRLKYWNPAVPMIVNRTSEATGPATLTIYFRQKQEGVIAAAEATEAEPQPSSSFVGESKAPQPTPTERTVQIDMKGLRSDAILQDFLSKSGAIPVSPSSQEQADMREVEERAERASVDREVMLKYLTARRREAALLAQAKSEVDSLKQSV</sequence>
<dbReference type="PANTHER" id="PTHR13274">
    <property type="entry name" value="MITOCHONDRIAL RIBOSOMAL PROTEIN S25"/>
    <property type="match status" value="1"/>
</dbReference>
<gene>
    <name evidence="7" type="ORF">CMQ_6613</name>
</gene>
<dbReference type="GO" id="GO:1990904">
    <property type="term" value="C:ribonucleoprotein complex"/>
    <property type="evidence" value="ECO:0007669"/>
    <property type="project" value="UniProtKB-KW"/>
</dbReference>
<dbReference type="InterPro" id="IPR036249">
    <property type="entry name" value="Thioredoxin-like_sf"/>
</dbReference>
<accession>F0X7Y2</accession>
<dbReference type="EMBL" id="GL629729">
    <property type="protein sequence ID" value="EFX06292.1"/>
    <property type="molecule type" value="Genomic_DNA"/>
</dbReference>
<dbReference type="GO" id="GO:0005739">
    <property type="term" value="C:mitochondrion"/>
    <property type="evidence" value="ECO:0007669"/>
    <property type="project" value="UniProtKB-SubCell"/>
</dbReference>
<evidence type="ECO:0000256" key="3">
    <source>
        <dbReference type="ARBA" id="ARBA00023128"/>
    </source>
</evidence>
<reference evidence="7 8" key="1">
    <citation type="journal article" date="2011" name="Proc. Natl. Acad. Sci. U.S.A.">
        <title>Genome and transcriptome analyses of the mountain pine beetle-fungal symbiont Grosmannia clavigera, a lodgepole pine pathogen.</title>
        <authorList>
            <person name="DiGuistini S."/>
            <person name="Wang Y."/>
            <person name="Liao N.Y."/>
            <person name="Taylor G."/>
            <person name="Tanguay P."/>
            <person name="Feau N."/>
            <person name="Henrissat B."/>
            <person name="Chan S.K."/>
            <person name="Hesse-Orce U."/>
            <person name="Alamouti S.M."/>
            <person name="Tsui C.K.M."/>
            <person name="Docking R.T."/>
            <person name="Levasseur A."/>
            <person name="Haridas S."/>
            <person name="Robertson G."/>
            <person name="Birol I."/>
            <person name="Holt R.A."/>
            <person name="Marra M.A."/>
            <person name="Hamelin R.C."/>
            <person name="Hirst M."/>
            <person name="Jones S.J.M."/>
            <person name="Bohlmann J."/>
            <person name="Breuil C."/>
        </authorList>
    </citation>
    <scope>NUCLEOTIDE SEQUENCE [LARGE SCALE GENOMIC DNA]</scope>
    <source>
        <strain evidence="8">kw1407 / UAMH 11150</strain>
    </source>
</reference>
<dbReference type="GO" id="GO:0005840">
    <property type="term" value="C:ribosome"/>
    <property type="evidence" value="ECO:0007669"/>
    <property type="project" value="UniProtKB-KW"/>
</dbReference>
<dbReference type="OrthoDB" id="1696305at2759"/>
<keyword evidence="8" id="KW-1185">Reference proteome</keyword>
<evidence type="ECO:0000256" key="5">
    <source>
        <dbReference type="SAM" id="MobiDB-lite"/>
    </source>
</evidence>
<dbReference type="RefSeq" id="XP_014175774.1">
    <property type="nucleotide sequence ID" value="XM_014320299.1"/>
</dbReference>
<evidence type="ECO:0000313" key="8">
    <source>
        <dbReference type="Proteomes" id="UP000007796"/>
    </source>
</evidence>
<organism evidence="8">
    <name type="scientific">Grosmannia clavigera (strain kw1407 / UAMH 11150)</name>
    <name type="common">Blue stain fungus</name>
    <name type="synonym">Graphiocladiella clavigera</name>
    <dbReference type="NCBI Taxonomy" id="655863"/>
    <lineage>
        <taxon>Eukaryota</taxon>
        <taxon>Fungi</taxon>
        <taxon>Dikarya</taxon>
        <taxon>Ascomycota</taxon>
        <taxon>Pezizomycotina</taxon>
        <taxon>Sordariomycetes</taxon>
        <taxon>Sordariomycetidae</taxon>
        <taxon>Ophiostomatales</taxon>
        <taxon>Ophiostomataceae</taxon>
        <taxon>Leptographium</taxon>
    </lineage>
</organism>
<name>F0X7Y2_GROCL</name>
<dbReference type="SUPFAM" id="SSF52833">
    <property type="entry name" value="Thioredoxin-like"/>
    <property type="match status" value="1"/>
</dbReference>
<evidence type="ECO:0000256" key="4">
    <source>
        <dbReference type="ARBA" id="ARBA00023274"/>
    </source>
</evidence>
<evidence type="ECO:0000313" key="7">
    <source>
        <dbReference type="EMBL" id="EFX06292.1"/>
    </source>
</evidence>
<dbReference type="SMART" id="SM00916">
    <property type="entry name" value="L51_S25_CI-B8"/>
    <property type="match status" value="1"/>
</dbReference>
<keyword evidence="3" id="KW-0496">Mitochondrion</keyword>
<dbReference type="eggNOG" id="ENOG502SDFJ">
    <property type="taxonomic scope" value="Eukaryota"/>
</dbReference>
<feature type="domain" description="Ribosomal protein/NADH dehydrogenase" evidence="6">
    <location>
        <begin position="40"/>
        <end position="149"/>
    </location>
</feature>
<proteinExistence type="predicted"/>
<evidence type="ECO:0000256" key="2">
    <source>
        <dbReference type="ARBA" id="ARBA00022980"/>
    </source>
</evidence>
<keyword evidence="2 7" id="KW-0689">Ribosomal protein</keyword>
<evidence type="ECO:0000256" key="1">
    <source>
        <dbReference type="ARBA" id="ARBA00004173"/>
    </source>
</evidence>
<dbReference type="STRING" id="655863.F0X7Y2"/>
<dbReference type="AlphaFoldDB" id="F0X7Y2"/>
<keyword evidence="4" id="KW-0687">Ribonucleoprotein</keyword>
<dbReference type="GO" id="GO:0003735">
    <property type="term" value="F:structural constituent of ribosome"/>
    <property type="evidence" value="ECO:0007669"/>
    <property type="project" value="InterPro"/>
</dbReference>